<dbReference type="EMBL" id="BAABCE010000004">
    <property type="protein sequence ID" value="GAA3538928.1"/>
    <property type="molecule type" value="Genomic_DNA"/>
</dbReference>
<evidence type="ECO:0000256" key="1">
    <source>
        <dbReference type="SAM" id="SignalP"/>
    </source>
</evidence>
<sequence>MITSRKAPKRAGKRIVSVGVALGIAMATGALTAASASAMTPVHSSKAPLAQASHGHGGDDDDGCSGLIVILCN</sequence>
<dbReference type="RefSeq" id="WP_030949771.1">
    <property type="nucleotide sequence ID" value="NZ_BAABCE010000004.1"/>
</dbReference>
<name>A0ABP6VS45_9ACTN</name>
<dbReference type="Proteomes" id="UP001500707">
    <property type="component" value="Unassembled WGS sequence"/>
</dbReference>
<organism evidence="2 3">
    <name type="scientific">Streptomyces osmaniensis</name>
    <dbReference type="NCBI Taxonomy" id="593134"/>
    <lineage>
        <taxon>Bacteria</taxon>
        <taxon>Bacillati</taxon>
        <taxon>Actinomycetota</taxon>
        <taxon>Actinomycetes</taxon>
        <taxon>Kitasatosporales</taxon>
        <taxon>Streptomycetaceae</taxon>
        <taxon>Streptomyces</taxon>
    </lineage>
</organism>
<proteinExistence type="predicted"/>
<accession>A0ABP6VS45</accession>
<gene>
    <name evidence="2" type="ORF">GCM10022295_21320</name>
</gene>
<reference evidence="3" key="1">
    <citation type="journal article" date="2019" name="Int. J. Syst. Evol. Microbiol.">
        <title>The Global Catalogue of Microorganisms (GCM) 10K type strain sequencing project: providing services to taxonomists for standard genome sequencing and annotation.</title>
        <authorList>
            <consortium name="The Broad Institute Genomics Platform"/>
            <consortium name="The Broad Institute Genome Sequencing Center for Infectious Disease"/>
            <person name="Wu L."/>
            <person name="Ma J."/>
        </authorList>
    </citation>
    <scope>NUCLEOTIDE SEQUENCE [LARGE SCALE GENOMIC DNA]</scope>
    <source>
        <strain evidence="3">JCM 17656</strain>
    </source>
</reference>
<protein>
    <submittedName>
        <fullName evidence="2">Uncharacterized protein</fullName>
    </submittedName>
</protein>
<comment type="caution">
    <text evidence="2">The sequence shown here is derived from an EMBL/GenBank/DDBJ whole genome shotgun (WGS) entry which is preliminary data.</text>
</comment>
<evidence type="ECO:0000313" key="2">
    <source>
        <dbReference type="EMBL" id="GAA3538928.1"/>
    </source>
</evidence>
<feature type="signal peptide" evidence="1">
    <location>
        <begin position="1"/>
        <end position="32"/>
    </location>
</feature>
<feature type="chain" id="PRO_5047519370" evidence="1">
    <location>
        <begin position="33"/>
        <end position="73"/>
    </location>
</feature>
<keyword evidence="1" id="KW-0732">Signal</keyword>
<evidence type="ECO:0000313" key="3">
    <source>
        <dbReference type="Proteomes" id="UP001500707"/>
    </source>
</evidence>
<keyword evidence="3" id="KW-1185">Reference proteome</keyword>